<keyword evidence="1" id="KW-0472">Membrane</keyword>
<keyword evidence="3" id="KW-1185">Reference proteome</keyword>
<sequence>MVSIVGMGLMAGVFFAFDVSIMPGLGRTDDRTYATAMRQFNELIESNPLFLTAFLGVLATSAAAAFAAHRRAARPTALWAGAATLCYLVVLVLSFAVNIPLNNELAAIHDPAGAADLSVVGKFKGAWETANILRTVLSTAALAALAEALRRHARDRH</sequence>
<dbReference type="EMBL" id="RBAL01000017">
    <property type="protein sequence ID" value="RKN38616.1"/>
    <property type="molecule type" value="Genomic_DNA"/>
</dbReference>
<dbReference type="Proteomes" id="UP000272474">
    <property type="component" value="Unassembled WGS sequence"/>
</dbReference>
<name>A0A3A9YTN6_9ACTN</name>
<reference evidence="2 3" key="1">
    <citation type="journal article" date="2014" name="Int. J. Syst. Evol. Microbiol.">
        <title>Streptomyces hoynatensis sp. nov., isolated from deep marine sediment.</title>
        <authorList>
            <person name="Veyisoglu A."/>
            <person name="Sahin N."/>
        </authorList>
    </citation>
    <scope>NUCLEOTIDE SEQUENCE [LARGE SCALE GENOMIC DNA]</scope>
    <source>
        <strain evidence="2 3">KCTC 29097</strain>
    </source>
</reference>
<dbReference type="InterPro" id="IPR013901">
    <property type="entry name" value="Anthrone_oxy"/>
</dbReference>
<proteinExistence type="predicted"/>
<gene>
    <name evidence="2" type="ORF">D7294_23915</name>
</gene>
<evidence type="ECO:0000256" key="1">
    <source>
        <dbReference type="SAM" id="Phobius"/>
    </source>
</evidence>
<evidence type="ECO:0000313" key="2">
    <source>
        <dbReference type="EMBL" id="RKN38616.1"/>
    </source>
</evidence>
<feature type="transmembrane region" description="Helical" evidence="1">
    <location>
        <begin position="78"/>
        <end position="97"/>
    </location>
</feature>
<organism evidence="2 3">
    <name type="scientific">Streptomyces hoynatensis</name>
    <dbReference type="NCBI Taxonomy" id="1141874"/>
    <lineage>
        <taxon>Bacteria</taxon>
        <taxon>Bacillati</taxon>
        <taxon>Actinomycetota</taxon>
        <taxon>Actinomycetes</taxon>
        <taxon>Kitasatosporales</taxon>
        <taxon>Streptomycetaceae</taxon>
        <taxon>Streptomyces</taxon>
    </lineage>
</organism>
<keyword evidence="1" id="KW-1133">Transmembrane helix</keyword>
<feature type="transmembrane region" description="Helical" evidence="1">
    <location>
        <begin position="7"/>
        <end position="26"/>
    </location>
</feature>
<dbReference type="Pfam" id="PF08592">
    <property type="entry name" value="Anthrone_oxy"/>
    <property type="match status" value="1"/>
</dbReference>
<accession>A0A3A9YTN6</accession>
<dbReference type="AlphaFoldDB" id="A0A3A9YTN6"/>
<evidence type="ECO:0000313" key="3">
    <source>
        <dbReference type="Proteomes" id="UP000272474"/>
    </source>
</evidence>
<protein>
    <submittedName>
        <fullName evidence="2">DUF1772 domain-containing protein</fullName>
    </submittedName>
</protein>
<dbReference type="OrthoDB" id="428263at2"/>
<keyword evidence="1" id="KW-0812">Transmembrane</keyword>
<comment type="caution">
    <text evidence="2">The sequence shown here is derived from an EMBL/GenBank/DDBJ whole genome shotgun (WGS) entry which is preliminary data.</text>
</comment>
<feature type="transmembrane region" description="Helical" evidence="1">
    <location>
        <begin position="46"/>
        <end position="66"/>
    </location>
</feature>